<keyword evidence="1" id="KW-0812">Transmembrane</keyword>
<organism evidence="2 3">
    <name type="scientific">Halalkalibacter krulwichiae</name>
    <dbReference type="NCBI Taxonomy" id="199441"/>
    <lineage>
        <taxon>Bacteria</taxon>
        <taxon>Bacillati</taxon>
        <taxon>Bacillota</taxon>
        <taxon>Bacilli</taxon>
        <taxon>Bacillales</taxon>
        <taxon>Bacillaceae</taxon>
        <taxon>Halalkalibacter</taxon>
    </lineage>
</organism>
<evidence type="ECO:0000313" key="3">
    <source>
        <dbReference type="Proteomes" id="UP000193006"/>
    </source>
</evidence>
<gene>
    <name evidence="2" type="ORF">BkAM31D_06695</name>
</gene>
<dbReference type="Proteomes" id="UP000193006">
    <property type="component" value="Chromosome"/>
</dbReference>
<accession>A0A1X9MBP1</accession>
<reference evidence="2 3" key="1">
    <citation type="submission" date="2017-04" db="EMBL/GenBank/DDBJ databases">
        <title>Bacillus krulwichiae AM31D Genome sequencing and assembly.</title>
        <authorList>
            <person name="Krulwich T.A."/>
            <person name="Anastor L."/>
            <person name="Ehrlich R."/>
            <person name="Ehrlich G.D."/>
            <person name="Janto B."/>
        </authorList>
    </citation>
    <scope>NUCLEOTIDE SEQUENCE [LARGE SCALE GENOMIC DNA]</scope>
    <source>
        <strain evidence="2 3">AM31D</strain>
    </source>
</reference>
<evidence type="ECO:0000313" key="2">
    <source>
        <dbReference type="EMBL" id="ARK29573.1"/>
    </source>
</evidence>
<feature type="transmembrane region" description="Helical" evidence="1">
    <location>
        <begin position="6"/>
        <end position="22"/>
    </location>
</feature>
<sequence length="39" mass="4551">MKRFITANVVITILFLGFFYLSEKIKVKSNEGIVLEEFL</sequence>
<dbReference type="EMBL" id="CP020814">
    <property type="protein sequence ID" value="ARK29573.1"/>
    <property type="molecule type" value="Genomic_DNA"/>
</dbReference>
<protein>
    <submittedName>
        <fullName evidence="2">Uncharacterized protein</fullName>
    </submittedName>
</protein>
<keyword evidence="1" id="KW-1133">Transmembrane helix</keyword>
<dbReference type="KEGG" id="bkw:BkAM31D_06695"/>
<keyword evidence="3" id="KW-1185">Reference proteome</keyword>
<keyword evidence="1" id="KW-0472">Membrane</keyword>
<proteinExistence type="predicted"/>
<evidence type="ECO:0000256" key="1">
    <source>
        <dbReference type="SAM" id="Phobius"/>
    </source>
</evidence>
<dbReference type="AlphaFoldDB" id="A0A1X9MBP1"/>
<name>A0A1X9MBP1_9BACI</name>